<dbReference type="PROSITE" id="PS50949">
    <property type="entry name" value="HTH_GNTR"/>
    <property type="match status" value="1"/>
</dbReference>
<keyword evidence="2" id="KW-0238">DNA-binding</keyword>
<dbReference type="CDD" id="cd07377">
    <property type="entry name" value="WHTH_GntR"/>
    <property type="match status" value="1"/>
</dbReference>
<evidence type="ECO:0000313" key="6">
    <source>
        <dbReference type="Proteomes" id="UP001596104"/>
    </source>
</evidence>
<dbReference type="PANTHER" id="PTHR30146:SF109">
    <property type="entry name" value="HTH-TYPE TRANSCRIPTIONAL REGULATOR GALS"/>
    <property type="match status" value="1"/>
</dbReference>
<organism evidence="5 6">
    <name type="scientific">Bosea vestrisii</name>
    <dbReference type="NCBI Taxonomy" id="151416"/>
    <lineage>
        <taxon>Bacteria</taxon>
        <taxon>Pseudomonadati</taxon>
        <taxon>Pseudomonadota</taxon>
        <taxon>Alphaproteobacteria</taxon>
        <taxon>Hyphomicrobiales</taxon>
        <taxon>Boseaceae</taxon>
        <taxon>Bosea</taxon>
    </lineage>
</organism>
<feature type="domain" description="HTH gntR-type" evidence="4">
    <location>
        <begin position="2"/>
        <end position="69"/>
    </location>
</feature>
<dbReference type="SUPFAM" id="SSF53822">
    <property type="entry name" value="Periplasmic binding protein-like I"/>
    <property type="match status" value="1"/>
</dbReference>
<dbReference type="RefSeq" id="WP_377013918.1">
    <property type="nucleotide sequence ID" value="NZ_JBHSLV010000078.1"/>
</dbReference>
<keyword evidence="3" id="KW-0804">Transcription</keyword>
<dbReference type="PRINTS" id="PR00035">
    <property type="entry name" value="HTHGNTR"/>
</dbReference>
<accession>A0ABW0HPJ8</accession>
<dbReference type="InterPro" id="IPR036388">
    <property type="entry name" value="WH-like_DNA-bd_sf"/>
</dbReference>
<reference evidence="6" key="1">
    <citation type="journal article" date="2019" name="Int. J. Syst. Evol. Microbiol.">
        <title>The Global Catalogue of Microorganisms (GCM) 10K type strain sequencing project: providing services to taxonomists for standard genome sequencing and annotation.</title>
        <authorList>
            <consortium name="The Broad Institute Genomics Platform"/>
            <consortium name="The Broad Institute Genome Sequencing Center for Infectious Disease"/>
            <person name="Wu L."/>
            <person name="Ma J."/>
        </authorList>
    </citation>
    <scope>NUCLEOTIDE SEQUENCE [LARGE SCALE GENOMIC DNA]</scope>
    <source>
        <strain evidence="6">CGMCC 1.16326</strain>
    </source>
</reference>
<keyword evidence="6" id="KW-1185">Reference proteome</keyword>
<dbReference type="Gene3D" id="3.40.50.2300">
    <property type="match status" value="2"/>
</dbReference>
<dbReference type="Gene3D" id="1.10.10.10">
    <property type="entry name" value="Winged helix-like DNA-binding domain superfamily/Winged helix DNA-binding domain"/>
    <property type="match status" value="1"/>
</dbReference>
<dbReference type="Proteomes" id="UP001596104">
    <property type="component" value="Unassembled WGS sequence"/>
</dbReference>
<dbReference type="Pfam" id="PF00392">
    <property type="entry name" value="GntR"/>
    <property type="match status" value="1"/>
</dbReference>
<name>A0ABW0HPJ8_9HYPH</name>
<dbReference type="InterPro" id="IPR036390">
    <property type="entry name" value="WH_DNA-bd_sf"/>
</dbReference>
<dbReference type="PANTHER" id="PTHR30146">
    <property type="entry name" value="LACI-RELATED TRANSCRIPTIONAL REPRESSOR"/>
    <property type="match status" value="1"/>
</dbReference>
<comment type="caution">
    <text evidence="5">The sequence shown here is derived from an EMBL/GenBank/DDBJ whole genome shotgun (WGS) entry which is preliminary data.</text>
</comment>
<proteinExistence type="predicted"/>
<dbReference type="InterPro" id="IPR028082">
    <property type="entry name" value="Peripla_BP_I"/>
</dbReference>
<evidence type="ECO:0000313" key="5">
    <source>
        <dbReference type="EMBL" id="MFC5397039.1"/>
    </source>
</evidence>
<dbReference type="EMBL" id="JBHSLV010000078">
    <property type="protein sequence ID" value="MFC5397039.1"/>
    <property type="molecule type" value="Genomic_DNA"/>
</dbReference>
<dbReference type="Pfam" id="PF13377">
    <property type="entry name" value="Peripla_BP_3"/>
    <property type="match status" value="1"/>
</dbReference>
<gene>
    <name evidence="5" type="ORF">ACFPPC_30760</name>
</gene>
<evidence type="ECO:0000259" key="4">
    <source>
        <dbReference type="PROSITE" id="PS50949"/>
    </source>
</evidence>
<dbReference type="SUPFAM" id="SSF46785">
    <property type="entry name" value="Winged helix' DNA-binding domain"/>
    <property type="match status" value="1"/>
</dbReference>
<sequence length="367" mass="40499">MRNGSANIVLKTLSEMIERLEDGARLPTVRDLMKKHQVSQATVQEALDHLKSEGLLVSQVGRGTYVTRGGAARAGESSRETGLDSLLILSNASMNERCALVQNYIVEEMSRQDAKVVQISYHHTDHLLEILNSIPDFDAVVLQSHYESIPIRLLHLLQQKAKALVVDGHTVSGVDIDRIGTDWEDALEMALRQLVDLGHRSFGLVSINTMAQPILAARRAFGRHAAIERGRFSFHPPIVLERVQHPSHSVLDAVADTLEPLLSEDGRLPFTALLTLGISDTLGVTQGLQRLGIDWPNDLSVVVLGHRDVPSEHLGVMTIAGSSQRKAAEKLVETIRRRIEQPQLSPQIVYLHCDQVVRGSTAQPKQL</sequence>
<evidence type="ECO:0000256" key="1">
    <source>
        <dbReference type="ARBA" id="ARBA00023015"/>
    </source>
</evidence>
<dbReference type="SMART" id="SM00345">
    <property type="entry name" value="HTH_GNTR"/>
    <property type="match status" value="1"/>
</dbReference>
<evidence type="ECO:0000256" key="3">
    <source>
        <dbReference type="ARBA" id="ARBA00023163"/>
    </source>
</evidence>
<keyword evidence="1" id="KW-0805">Transcription regulation</keyword>
<protein>
    <submittedName>
        <fullName evidence="5">GntR family transcriptional regulator</fullName>
    </submittedName>
</protein>
<evidence type="ECO:0000256" key="2">
    <source>
        <dbReference type="ARBA" id="ARBA00023125"/>
    </source>
</evidence>
<dbReference type="InterPro" id="IPR000524">
    <property type="entry name" value="Tscrpt_reg_HTH_GntR"/>
</dbReference>
<dbReference type="InterPro" id="IPR046335">
    <property type="entry name" value="LacI/GalR-like_sensor"/>
</dbReference>